<reference evidence="1" key="1">
    <citation type="submission" date="2014-11" db="EMBL/GenBank/DDBJ databases">
        <authorList>
            <person name="Amaro Gonzalez C."/>
        </authorList>
    </citation>
    <scope>NUCLEOTIDE SEQUENCE</scope>
</reference>
<name>A0A0E9X0A7_ANGAN</name>
<dbReference type="AlphaFoldDB" id="A0A0E9X0A7"/>
<accession>A0A0E9X0A7</accession>
<dbReference type="EMBL" id="GBXM01013287">
    <property type="protein sequence ID" value="JAH95290.1"/>
    <property type="molecule type" value="Transcribed_RNA"/>
</dbReference>
<proteinExistence type="predicted"/>
<organism evidence="1">
    <name type="scientific">Anguilla anguilla</name>
    <name type="common">European freshwater eel</name>
    <name type="synonym">Muraena anguilla</name>
    <dbReference type="NCBI Taxonomy" id="7936"/>
    <lineage>
        <taxon>Eukaryota</taxon>
        <taxon>Metazoa</taxon>
        <taxon>Chordata</taxon>
        <taxon>Craniata</taxon>
        <taxon>Vertebrata</taxon>
        <taxon>Euteleostomi</taxon>
        <taxon>Actinopterygii</taxon>
        <taxon>Neopterygii</taxon>
        <taxon>Teleostei</taxon>
        <taxon>Anguilliformes</taxon>
        <taxon>Anguillidae</taxon>
        <taxon>Anguilla</taxon>
    </lineage>
</organism>
<protein>
    <submittedName>
        <fullName evidence="1">Uncharacterized protein</fullName>
    </submittedName>
</protein>
<reference evidence="1" key="2">
    <citation type="journal article" date="2015" name="Fish Shellfish Immunol.">
        <title>Early steps in the European eel (Anguilla anguilla)-Vibrio vulnificus interaction in the gills: Role of the RtxA13 toxin.</title>
        <authorList>
            <person name="Callol A."/>
            <person name="Pajuelo D."/>
            <person name="Ebbesson L."/>
            <person name="Teles M."/>
            <person name="MacKenzie S."/>
            <person name="Amaro C."/>
        </authorList>
    </citation>
    <scope>NUCLEOTIDE SEQUENCE</scope>
</reference>
<evidence type="ECO:0000313" key="1">
    <source>
        <dbReference type="EMBL" id="JAH95290.1"/>
    </source>
</evidence>
<sequence>MSFGSEVWCRLALLDNKRDKTFLSINIYQKPVSVGFRCVSALKSDSFKPLIG</sequence>